<sequence>MKLNVLQIIYFCLINYVFTFPNDLFDELWETNQPEPQTNNNPIKFQPKIKVESKEEQFDGRWQDEKALKGNVKVEHEPHYEEVKVEGTTLEQVRLEAYERDV</sequence>
<protein>
    <submittedName>
        <fullName evidence="3">Uncharacterized protein</fullName>
    </submittedName>
</protein>
<dbReference type="WBParaSite" id="Gr19_v10_g10816.t1">
    <property type="protein sequence ID" value="Gr19_v10_g10816.t1"/>
    <property type="gene ID" value="Gr19_v10_g10816"/>
</dbReference>
<reference evidence="3" key="1">
    <citation type="submission" date="2022-11" db="UniProtKB">
        <authorList>
            <consortium name="WormBaseParasite"/>
        </authorList>
    </citation>
    <scope>IDENTIFICATION</scope>
</reference>
<organism evidence="2 3">
    <name type="scientific">Globodera rostochiensis</name>
    <name type="common">Golden nematode worm</name>
    <name type="synonym">Heterodera rostochiensis</name>
    <dbReference type="NCBI Taxonomy" id="31243"/>
    <lineage>
        <taxon>Eukaryota</taxon>
        <taxon>Metazoa</taxon>
        <taxon>Ecdysozoa</taxon>
        <taxon>Nematoda</taxon>
        <taxon>Chromadorea</taxon>
        <taxon>Rhabditida</taxon>
        <taxon>Tylenchina</taxon>
        <taxon>Tylenchomorpha</taxon>
        <taxon>Tylenchoidea</taxon>
        <taxon>Heteroderidae</taxon>
        <taxon>Heteroderinae</taxon>
        <taxon>Globodera</taxon>
    </lineage>
</organism>
<feature type="chain" id="PRO_5037551877" evidence="1">
    <location>
        <begin position="20"/>
        <end position="102"/>
    </location>
</feature>
<evidence type="ECO:0000313" key="2">
    <source>
        <dbReference type="Proteomes" id="UP000887572"/>
    </source>
</evidence>
<evidence type="ECO:0000256" key="1">
    <source>
        <dbReference type="SAM" id="SignalP"/>
    </source>
</evidence>
<keyword evidence="1" id="KW-0732">Signal</keyword>
<dbReference type="AlphaFoldDB" id="A0A914GSJ1"/>
<feature type="signal peptide" evidence="1">
    <location>
        <begin position="1"/>
        <end position="19"/>
    </location>
</feature>
<evidence type="ECO:0000313" key="3">
    <source>
        <dbReference type="WBParaSite" id="Gr19_v10_g10816.t1"/>
    </source>
</evidence>
<keyword evidence="2" id="KW-1185">Reference proteome</keyword>
<dbReference type="Proteomes" id="UP000887572">
    <property type="component" value="Unplaced"/>
</dbReference>
<accession>A0A914GSJ1</accession>
<name>A0A914GSJ1_GLORO</name>
<proteinExistence type="predicted"/>